<evidence type="ECO:0000256" key="6">
    <source>
        <dbReference type="ARBA" id="ARBA00022857"/>
    </source>
</evidence>
<reference evidence="10" key="1">
    <citation type="submission" date="2018-06" db="EMBL/GenBank/DDBJ databases">
        <authorList>
            <person name="Zhirakovskaya E."/>
        </authorList>
    </citation>
    <scope>NUCLEOTIDE SEQUENCE</scope>
</reference>
<dbReference type="NCBIfam" id="TIGR00742">
    <property type="entry name" value="yjbN"/>
    <property type="match status" value="1"/>
</dbReference>
<protein>
    <submittedName>
        <fullName evidence="10">tRNA-dihydrouridine(20/20a) synthase</fullName>
        <ecNumber evidence="10">1.3.1.91</ecNumber>
    </submittedName>
</protein>
<dbReference type="EC" id="1.3.1.91" evidence="10"/>
<organism evidence="10">
    <name type="scientific">hydrothermal vent metagenome</name>
    <dbReference type="NCBI Taxonomy" id="652676"/>
    <lineage>
        <taxon>unclassified sequences</taxon>
        <taxon>metagenomes</taxon>
        <taxon>ecological metagenomes</taxon>
    </lineage>
</organism>
<keyword evidence="3" id="KW-0285">Flavoprotein</keyword>
<comment type="cofactor">
    <cofactor evidence="1">
        <name>FMN</name>
        <dbReference type="ChEBI" id="CHEBI:58210"/>
    </cofactor>
</comment>
<dbReference type="Pfam" id="PF01207">
    <property type="entry name" value="Dus"/>
    <property type="match status" value="1"/>
</dbReference>
<dbReference type="InterPro" id="IPR035587">
    <property type="entry name" value="DUS-like_FMN-bd"/>
</dbReference>
<dbReference type="InterPro" id="IPR001269">
    <property type="entry name" value="DUS_fam"/>
</dbReference>
<evidence type="ECO:0000313" key="10">
    <source>
        <dbReference type="EMBL" id="VAW43893.1"/>
    </source>
</evidence>
<dbReference type="GO" id="GO:0050660">
    <property type="term" value="F:flavin adenine dinucleotide binding"/>
    <property type="evidence" value="ECO:0007669"/>
    <property type="project" value="InterPro"/>
</dbReference>
<keyword evidence="5" id="KW-0819">tRNA processing</keyword>
<dbReference type="InterPro" id="IPR013785">
    <property type="entry name" value="Aldolase_TIM"/>
</dbReference>
<keyword evidence="8 10" id="KW-0560">Oxidoreductase</keyword>
<dbReference type="PANTHER" id="PTHR42907:SF1">
    <property type="entry name" value="FMN-LINKED OXIDOREDUCTASES SUPERFAMILY PROTEIN"/>
    <property type="match status" value="1"/>
</dbReference>
<evidence type="ECO:0000256" key="1">
    <source>
        <dbReference type="ARBA" id="ARBA00001917"/>
    </source>
</evidence>
<evidence type="ECO:0000256" key="8">
    <source>
        <dbReference type="ARBA" id="ARBA00023002"/>
    </source>
</evidence>
<proteinExistence type="inferred from homology"/>
<evidence type="ECO:0000256" key="7">
    <source>
        <dbReference type="ARBA" id="ARBA00022884"/>
    </source>
</evidence>
<dbReference type="AlphaFoldDB" id="A0A3B0VUS5"/>
<dbReference type="CDD" id="cd02801">
    <property type="entry name" value="DUS_like_FMN"/>
    <property type="match status" value="1"/>
</dbReference>
<gene>
    <name evidence="10" type="ORF">MNBD_GAMMA04-1826</name>
</gene>
<keyword evidence="2" id="KW-0820">tRNA-binding</keyword>
<dbReference type="GO" id="GO:0102264">
    <property type="term" value="F:tRNA-dihydrouridine20 synthase activity"/>
    <property type="evidence" value="ECO:0007669"/>
    <property type="project" value="UniProtKB-EC"/>
</dbReference>
<evidence type="ECO:0000256" key="5">
    <source>
        <dbReference type="ARBA" id="ARBA00022694"/>
    </source>
</evidence>
<dbReference type="NCBIfam" id="NF008774">
    <property type="entry name" value="PRK11815.1"/>
    <property type="match status" value="1"/>
</dbReference>
<dbReference type="PROSITE" id="PS01136">
    <property type="entry name" value="UPF0034"/>
    <property type="match status" value="1"/>
</dbReference>
<dbReference type="PIRSF" id="PIRSF006621">
    <property type="entry name" value="Dus"/>
    <property type="match status" value="1"/>
</dbReference>
<sequence length="363" mass="40919">MQKPLQAFSQKTKQTDLSHLNSASQFSVAPMLDWTNRHCRYFHRQLSQHAWLYSEMVTTGAIIYGNNLPRFLGHNEMDVPVVLQLGGGQPNELAQCAVLGEQWGYSEINLNVGCPSDRVQNNMIGACLMAHPALVAECVAAMKAKVDIPITVKCRVGIDDDETFDVLQYFVAALVKEGVDGVIIHARKAWLQGLSPKENRDVPPLKYHWVHRIKQLFPNLPLAINGGIISLEQASKHLTTYHSTELNQDFPAVDGVMLGRAIYERPYLLAEVDQRFYNDLQPVQSREQVLQSMYPYIETHLIGGGKLNQVTRHMLGLFHGLPGARMWRRYLSENAFKEGAGLDVVEAAYQLVVNETQRIEENK</sequence>
<evidence type="ECO:0000256" key="3">
    <source>
        <dbReference type="ARBA" id="ARBA00022630"/>
    </source>
</evidence>
<dbReference type="GO" id="GO:0000049">
    <property type="term" value="F:tRNA binding"/>
    <property type="evidence" value="ECO:0007669"/>
    <property type="project" value="UniProtKB-KW"/>
</dbReference>
<dbReference type="InterPro" id="IPR004653">
    <property type="entry name" value="DusA"/>
</dbReference>
<keyword evidence="7" id="KW-0694">RNA-binding</keyword>
<dbReference type="InterPro" id="IPR018517">
    <property type="entry name" value="tRNA_hU_synthase_CS"/>
</dbReference>
<name>A0A3B0VUS5_9ZZZZ</name>
<dbReference type="Gene3D" id="1.20.120.1460">
    <property type="match status" value="1"/>
</dbReference>
<dbReference type="SUPFAM" id="SSF51395">
    <property type="entry name" value="FMN-linked oxidoreductases"/>
    <property type="match status" value="1"/>
</dbReference>
<keyword evidence="6" id="KW-0521">NADP</keyword>
<feature type="domain" description="DUS-like FMN-binding" evidence="9">
    <location>
        <begin position="28"/>
        <end position="346"/>
    </location>
</feature>
<evidence type="ECO:0000256" key="2">
    <source>
        <dbReference type="ARBA" id="ARBA00022555"/>
    </source>
</evidence>
<dbReference type="EMBL" id="UOFB01000003">
    <property type="protein sequence ID" value="VAW43893.1"/>
    <property type="molecule type" value="Genomic_DNA"/>
</dbReference>
<dbReference type="PANTHER" id="PTHR42907">
    <property type="entry name" value="FMN-LINKED OXIDOREDUCTASES SUPERFAMILY PROTEIN"/>
    <property type="match status" value="1"/>
</dbReference>
<keyword evidence="4" id="KW-0288">FMN</keyword>
<evidence type="ECO:0000256" key="4">
    <source>
        <dbReference type="ARBA" id="ARBA00022643"/>
    </source>
</evidence>
<dbReference type="HAMAP" id="MF_02041">
    <property type="entry name" value="DusA_subfam"/>
    <property type="match status" value="1"/>
</dbReference>
<accession>A0A3B0VUS5</accession>
<dbReference type="Gene3D" id="3.20.20.70">
    <property type="entry name" value="Aldolase class I"/>
    <property type="match status" value="1"/>
</dbReference>
<evidence type="ECO:0000259" key="9">
    <source>
        <dbReference type="Pfam" id="PF01207"/>
    </source>
</evidence>